<evidence type="ECO:0000256" key="1">
    <source>
        <dbReference type="SAM" id="MobiDB-lite"/>
    </source>
</evidence>
<accession>A0A7R9H480</accession>
<name>A0A7R9H480_TIMCR</name>
<sequence>MSSQTPGIRLNLARDLNADDVGDRDAMKETVGVCDDDCTFCAQVVAEDDNTSFPLPPSTHAQSPPVNGSAMKPVPPPRDHLRIEKDGRLVNRAPGPQVPARYANITALNNNNTATDQSREPTKEQLDSIRKFQVRLLLLKVSGVYCNVGALPTWGSRAFHTSPCEPRVPY</sequence>
<gene>
    <name evidence="2" type="ORF">TCEB3V08_LOCUS7920</name>
</gene>
<dbReference type="EMBL" id="OC319411">
    <property type="protein sequence ID" value="CAD7405292.1"/>
    <property type="molecule type" value="Genomic_DNA"/>
</dbReference>
<protein>
    <submittedName>
        <fullName evidence="2">Uncharacterized protein</fullName>
    </submittedName>
</protein>
<feature type="region of interest" description="Disordered" evidence="1">
    <location>
        <begin position="50"/>
        <end position="96"/>
    </location>
</feature>
<dbReference type="AlphaFoldDB" id="A0A7R9H480"/>
<organism evidence="2">
    <name type="scientific">Timema cristinae</name>
    <name type="common">Walking stick</name>
    <dbReference type="NCBI Taxonomy" id="61476"/>
    <lineage>
        <taxon>Eukaryota</taxon>
        <taxon>Metazoa</taxon>
        <taxon>Ecdysozoa</taxon>
        <taxon>Arthropoda</taxon>
        <taxon>Hexapoda</taxon>
        <taxon>Insecta</taxon>
        <taxon>Pterygota</taxon>
        <taxon>Neoptera</taxon>
        <taxon>Polyneoptera</taxon>
        <taxon>Phasmatodea</taxon>
        <taxon>Timematodea</taxon>
        <taxon>Timematoidea</taxon>
        <taxon>Timematidae</taxon>
        <taxon>Timema</taxon>
    </lineage>
</organism>
<reference evidence="2" key="1">
    <citation type="submission" date="2020-11" db="EMBL/GenBank/DDBJ databases">
        <authorList>
            <person name="Tran Van P."/>
        </authorList>
    </citation>
    <scope>NUCLEOTIDE SEQUENCE</scope>
</reference>
<feature type="compositionally biased region" description="Basic and acidic residues" evidence="1">
    <location>
        <begin position="77"/>
        <end position="89"/>
    </location>
</feature>
<proteinExistence type="predicted"/>
<evidence type="ECO:0000313" key="2">
    <source>
        <dbReference type="EMBL" id="CAD7405292.1"/>
    </source>
</evidence>